<gene>
    <name evidence="1" type="ORF">SAMN06295970_101464</name>
</gene>
<sequence length="133" mass="14629">MVTSALHPELARYLAAEKADQASRSPDGSISMVFDAQYRVTCQVFAQGDLLLEARVLRLPDDEGSRTTTVEMLLEQAGQRLQDHAEWLALGSGGQILMLQQIVPAQADRIQFSNMLDSFVNALAGWRRLAGVL</sequence>
<evidence type="ECO:0000313" key="2">
    <source>
        <dbReference type="Proteomes" id="UP001158049"/>
    </source>
</evidence>
<comment type="caution">
    <text evidence="1">The sequence shown here is derived from an EMBL/GenBank/DDBJ whole genome shotgun (WGS) entry which is preliminary data.</text>
</comment>
<accession>A0ABY1PSK7</accession>
<dbReference type="Gene3D" id="3.30.1460.10">
    <property type="match status" value="1"/>
</dbReference>
<keyword evidence="2" id="KW-1185">Reference proteome</keyword>
<dbReference type="Pfam" id="PF05932">
    <property type="entry name" value="CesT"/>
    <property type="match status" value="1"/>
</dbReference>
<dbReference type="EMBL" id="FXUL01000001">
    <property type="protein sequence ID" value="SMP44880.1"/>
    <property type="molecule type" value="Genomic_DNA"/>
</dbReference>
<proteinExistence type="predicted"/>
<protein>
    <submittedName>
        <fullName evidence="1">Tir chaperone protein (CesT) family protein</fullName>
    </submittedName>
</protein>
<evidence type="ECO:0000313" key="1">
    <source>
        <dbReference type="EMBL" id="SMP44880.1"/>
    </source>
</evidence>
<dbReference type="SUPFAM" id="SSF69635">
    <property type="entry name" value="Type III secretory system chaperone-like"/>
    <property type="match status" value="1"/>
</dbReference>
<reference evidence="1 2" key="1">
    <citation type="submission" date="2017-05" db="EMBL/GenBank/DDBJ databases">
        <authorList>
            <person name="Varghese N."/>
            <person name="Submissions S."/>
        </authorList>
    </citation>
    <scope>NUCLEOTIDE SEQUENCE [LARGE SCALE GENOMIC DNA]</scope>
    <source>
        <strain evidence="1 2">DSM 26001</strain>
    </source>
</reference>
<name>A0ABY1PSK7_9BURK</name>
<dbReference type="Proteomes" id="UP001158049">
    <property type="component" value="Unassembled WGS sequence"/>
</dbReference>
<dbReference type="InterPro" id="IPR010261">
    <property type="entry name" value="Tir_chaperone"/>
</dbReference>
<organism evidence="1 2">
    <name type="scientific">Noviherbaspirillum suwonense</name>
    <dbReference type="NCBI Taxonomy" id="1224511"/>
    <lineage>
        <taxon>Bacteria</taxon>
        <taxon>Pseudomonadati</taxon>
        <taxon>Pseudomonadota</taxon>
        <taxon>Betaproteobacteria</taxon>
        <taxon>Burkholderiales</taxon>
        <taxon>Oxalobacteraceae</taxon>
        <taxon>Noviherbaspirillum</taxon>
    </lineage>
</organism>
<dbReference type="RefSeq" id="WP_283440606.1">
    <property type="nucleotide sequence ID" value="NZ_FXUL01000001.1"/>
</dbReference>